<dbReference type="Gramene" id="QL09p043642:mrna">
    <property type="protein sequence ID" value="QL09p043642:mrna"/>
    <property type="gene ID" value="QL09p043642"/>
</dbReference>
<evidence type="ECO:0000313" key="3">
    <source>
        <dbReference type="Proteomes" id="UP000594261"/>
    </source>
</evidence>
<dbReference type="AlphaFoldDB" id="A0A7N2MLN3"/>
<proteinExistence type="predicted"/>
<accession>A0A7N2MLN3</accession>
<reference evidence="2 3" key="1">
    <citation type="journal article" date="2016" name="G3 (Bethesda)">
        <title>First Draft Assembly and Annotation of the Genome of a California Endemic Oak Quercus lobata Nee (Fagaceae).</title>
        <authorList>
            <person name="Sork V.L."/>
            <person name="Fitz-Gibbon S.T."/>
            <person name="Puiu D."/>
            <person name="Crepeau M."/>
            <person name="Gugger P.F."/>
            <person name="Sherman R."/>
            <person name="Stevens K."/>
            <person name="Langley C.H."/>
            <person name="Pellegrini M."/>
            <person name="Salzberg S.L."/>
        </authorList>
    </citation>
    <scope>NUCLEOTIDE SEQUENCE [LARGE SCALE GENOMIC DNA]</scope>
    <source>
        <strain evidence="2 3">cv. SW786</strain>
    </source>
</reference>
<dbReference type="InParanoid" id="A0A7N2MLN3"/>
<name>A0A7N2MLN3_QUELO</name>
<feature type="region of interest" description="Disordered" evidence="1">
    <location>
        <begin position="1"/>
        <end position="20"/>
    </location>
</feature>
<evidence type="ECO:0000256" key="1">
    <source>
        <dbReference type="SAM" id="MobiDB-lite"/>
    </source>
</evidence>
<reference evidence="2" key="2">
    <citation type="submission" date="2021-01" db="UniProtKB">
        <authorList>
            <consortium name="EnsemblPlants"/>
        </authorList>
    </citation>
    <scope>IDENTIFICATION</scope>
</reference>
<sequence>MKRQISKTTHKDPSPIIGATLPQQSRRLRVVRSSDFRIPNPTSQSTKDISCRKRVKLTNLDVNIPLSCRRNASSTALEGRQSPRYDDPKTSEFAFFKKLKENAGHKHQSHTLDKEENQSKKFRISDCSGGNPNSVKFSCKDFSSSLLAENVTPSNFSSHLSPLGGASKKSDINAVILTYKLKRERYDFVSLLLSRLFPESNKNSGFKKSKSREVDIDTKSQFLTSLELHSQLKKLSHMPARNYMELDHVSLLDDGPSSCWLNRSPEGVLSNFYTPPIDAGIACLEYEMRETDYEVGGRSPVLCTQCDSTYGFQSKRYGSLAYNHLKELDDLHYPKKCLIKSGSNPLLLGWDFGRNTEERNSSNTCQNTELNLYSPSSSSLGDYHQHILDERIGAKELSESSFLSTNSPNVISFPWSYSANYNELDFGKQVEDKEDINADFNHFPLALTLAPDYLTLAEDHKNDTKCKDSSIFSSPHNLDIMSEVFGERYHHPGFEGVLSSGLDFDLEWDCPSLSGSSRKHHPPVDCAFQSPRNEGTYSCFLLKDKSESFLDGSSHRGTLSHFLCFNVPKKEWQEKVFVGVLKAVEIMGWKAFTAKVHFQLRVNGKDMSFVFKNGRHSYYYISNRMVALSDHIWLLYLLPQLIWEKDRKSLCECNANGFREIGIKIDNTDSGLVKKCGLRVVYKKDIEDLNGLRVVLILEVRKCKLIGKKRHDKLTALLNSGTDQELAEGECISKLLLDDVGGLRTEEKLVKEWFACQFEELNKPRGSAKLEDGSRSMGIWCPMKNHNGGKGCEGKLLERDTSYLRIECPTPSISTALMWK</sequence>
<protein>
    <submittedName>
        <fullName evidence="2">Uncharacterized protein</fullName>
    </submittedName>
</protein>
<keyword evidence="3" id="KW-1185">Reference proteome</keyword>
<dbReference type="EnsemblPlants" id="QL09p043642:mrna">
    <property type="protein sequence ID" value="QL09p043642:mrna"/>
    <property type="gene ID" value="QL09p043642"/>
</dbReference>
<dbReference type="EMBL" id="LRBV02000009">
    <property type="status" value="NOT_ANNOTATED_CDS"/>
    <property type="molecule type" value="Genomic_DNA"/>
</dbReference>
<dbReference type="Proteomes" id="UP000594261">
    <property type="component" value="Chromosome 9"/>
</dbReference>
<evidence type="ECO:0000313" key="2">
    <source>
        <dbReference type="EnsemblPlants" id="QL09p043642:mrna"/>
    </source>
</evidence>
<organism evidence="2 3">
    <name type="scientific">Quercus lobata</name>
    <name type="common">Valley oak</name>
    <dbReference type="NCBI Taxonomy" id="97700"/>
    <lineage>
        <taxon>Eukaryota</taxon>
        <taxon>Viridiplantae</taxon>
        <taxon>Streptophyta</taxon>
        <taxon>Embryophyta</taxon>
        <taxon>Tracheophyta</taxon>
        <taxon>Spermatophyta</taxon>
        <taxon>Magnoliopsida</taxon>
        <taxon>eudicotyledons</taxon>
        <taxon>Gunneridae</taxon>
        <taxon>Pentapetalae</taxon>
        <taxon>rosids</taxon>
        <taxon>fabids</taxon>
        <taxon>Fagales</taxon>
        <taxon>Fagaceae</taxon>
        <taxon>Quercus</taxon>
    </lineage>
</organism>